<sequence length="73" mass="8115">MYTTRPSATKINSHHTVIPKINRSFQQQFGSQILLITGKEIPLLQAVSTPPQSKTNKPVIVSVKLKFIPLESS</sequence>
<name>A0A2P5W2D5_GOSBA</name>
<protein>
    <submittedName>
        <fullName evidence="1">Uncharacterized protein</fullName>
    </submittedName>
</protein>
<evidence type="ECO:0000313" key="2">
    <source>
        <dbReference type="Proteomes" id="UP000239757"/>
    </source>
</evidence>
<dbReference type="AlphaFoldDB" id="A0A2P5W2D5"/>
<gene>
    <name evidence="1" type="ORF">GOBAR_AA35465</name>
</gene>
<dbReference type="EMBL" id="KZ669491">
    <property type="protein sequence ID" value="PPR85225.1"/>
    <property type="molecule type" value="Genomic_DNA"/>
</dbReference>
<accession>A0A2P5W2D5</accession>
<reference evidence="1 2" key="1">
    <citation type="submission" date="2015-01" db="EMBL/GenBank/DDBJ databases">
        <title>Genome of allotetraploid Gossypium barbadense reveals genomic plasticity and fiber elongation in cotton evolution.</title>
        <authorList>
            <person name="Chen X."/>
            <person name="Liu X."/>
            <person name="Zhao B."/>
            <person name="Zheng H."/>
            <person name="Hu Y."/>
            <person name="Lu G."/>
            <person name="Yang C."/>
            <person name="Chen J."/>
            <person name="Shan C."/>
            <person name="Zhang L."/>
            <person name="Zhou Y."/>
            <person name="Wang L."/>
            <person name="Guo W."/>
            <person name="Bai Y."/>
            <person name="Ruan J."/>
            <person name="Shangguan X."/>
            <person name="Mao Y."/>
            <person name="Jiang J."/>
            <person name="Zhu Y."/>
            <person name="Lei J."/>
            <person name="Kang H."/>
            <person name="Chen S."/>
            <person name="He X."/>
            <person name="Wang R."/>
            <person name="Wang Y."/>
            <person name="Chen J."/>
            <person name="Wang L."/>
            <person name="Yu S."/>
            <person name="Wang B."/>
            <person name="Wei J."/>
            <person name="Song S."/>
            <person name="Lu X."/>
            <person name="Gao Z."/>
            <person name="Gu W."/>
            <person name="Deng X."/>
            <person name="Ma D."/>
            <person name="Wang S."/>
            <person name="Liang W."/>
            <person name="Fang L."/>
            <person name="Cai C."/>
            <person name="Zhu X."/>
            <person name="Zhou B."/>
            <person name="Zhang Y."/>
            <person name="Chen Z."/>
            <person name="Xu S."/>
            <person name="Zhu R."/>
            <person name="Wang S."/>
            <person name="Zhang T."/>
            <person name="Zhao G."/>
        </authorList>
    </citation>
    <scope>NUCLEOTIDE SEQUENCE [LARGE SCALE GENOMIC DNA]</scope>
    <source>
        <strain evidence="2">cv. Xinhai21</strain>
        <tissue evidence="1">Leaf</tissue>
    </source>
</reference>
<organism evidence="1 2">
    <name type="scientific">Gossypium barbadense</name>
    <name type="common">Sea Island cotton</name>
    <name type="synonym">Hibiscus barbadensis</name>
    <dbReference type="NCBI Taxonomy" id="3634"/>
    <lineage>
        <taxon>Eukaryota</taxon>
        <taxon>Viridiplantae</taxon>
        <taxon>Streptophyta</taxon>
        <taxon>Embryophyta</taxon>
        <taxon>Tracheophyta</taxon>
        <taxon>Spermatophyta</taxon>
        <taxon>Magnoliopsida</taxon>
        <taxon>eudicotyledons</taxon>
        <taxon>Gunneridae</taxon>
        <taxon>Pentapetalae</taxon>
        <taxon>rosids</taxon>
        <taxon>malvids</taxon>
        <taxon>Malvales</taxon>
        <taxon>Malvaceae</taxon>
        <taxon>Malvoideae</taxon>
        <taxon>Gossypium</taxon>
    </lineage>
</organism>
<dbReference type="Proteomes" id="UP000239757">
    <property type="component" value="Unassembled WGS sequence"/>
</dbReference>
<proteinExistence type="predicted"/>
<evidence type="ECO:0000313" key="1">
    <source>
        <dbReference type="EMBL" id="PPR85225.1"/>
    </source>
</evidence>